<dbReference type="Proteomes" id="UP001519460">
    <property type="component" value="Unassembled WGS sequence"/>
</dbReference>
<keyword evidence="3" id="KW-1185">Reference proteome</keyword>
<protein>
    <submittedName>
        <fullName evidence="2">Uncharacterized protein</fullName>
    </submittedName>
</protein>
<dbReference type="AlphaFoldDB" id="A0ABD0LTV0"/>
<proteinExistence type="predicted"/>
<gene>
    <name evidence="2" type="ORF">BaRGS_00006058</name>
</gene>
<sequence length="70" mass="7519">MISSLSLHGPRDINERGPCKSGTSEAGGRDDAGDGASDRRRRRDDHRDSCEAESCAFLHGGDTESTTSMH</sequence>
<evidence type="ECO:0000313" key="3">
    <source>
        <dbReference type="Proteomes" id="UP001519460"/>
    </source>
</evidence>
<feature type="region of interest" description="Disordered" evidence="1">
    <location>
        <begin position="1"/>
        <end position="70"/>
    </location>
</feature>
<dbReference type="EMBL" id="JACVVK020000024">
    <property type="protein sequence ID" value="KAK7502808.1"/>
    <property type="molecule type" value="Genomic_DNA"/>
</dbReference>
<accession>A0ABD0LTV0</accession>
<feature type="compositionally biased region" description="Basic and acidic residues" evidence="1">
    <location>
        <begin position="27"/>
        <end position="38"/>
    </location>
</feature>
<evidence type="ECO:0000256" key="1">
    <source>
        <dbReference type="SAM" id="MobiDB-lite"/>
    </source>
</evidence>
<reference evidence="2 3" key="1">
    <citation type="journal article" date="2023" name="Sci. Data">
        <title>Genome assembly of the Korean intertidal mud-creeper Batillaria attramentaria.</title>
        <authorList>
            <person name="Patra A.K."/>
            <person name="Ho P.T."/>
            <person name="Jun S."/>
            <person name="Lee S.J."/>
            <person name="Kim Y."/>
            <person name="Won Y.J."/>
        </authorList>
    </citation>
    <scope>NUCLEOTIDE SEQUENCE [LARGE SCALE GENOMIC DNA]</scope>
    <source>
        <strain evidence="2">Wonlab-2016</strain>
    </source>
</reference>
<name>A0ABD0LTV0_9CAEN</name>
<feature type="compositionally biased region" description="Basic and acidic residues" evidence="1">
    <location>
        <begin position="9"/>
        <end position="18"/>
    </location>
</feature>
<organism evidence="2 3">
    <name type="scientific">Batillaria attramentaria</name>
    <dbReference type="NCBI Taxonomy" id="370345"/>
    <lineage>
        <taxon>Eukaryota</taxon>
        <taxon>Metazoa</taxon>
        <taxon>Spiralia</taxon>
        <taxon>Lophotrochozoa</taxon>
        <taxon>Mollusca</taxon>
        <taxon>Gastropoda</taxon>
        <taxon>Caenogastropoda</taxon>
        <taxon>Sorbeoconcha</taxon>
        <taxon>Cerithioidea</taxon>
        <taxon>Batillariidae</taxon>
        <taxon>Batillaria</taxon>
    </lineage>
</organism>
<comment type="caution">
    <text evidence="2">The sequence shown here is derived from an EMBL/GenBank/DDBJ whole genome shotgun (WGS) entry which is preliminary data.</text>
</comment>
<evidence type="ECO:0000313" key="2">
    <source>
        <dbReference type="EMBL" id="KAK7502808.1"/>
    </source>
</evidence>